<dbReference type="EMBL" id="QJKJ01003912">
    <property type="protein sequence ID" value="RDX96321.1"/>
    <property type="molecule type" value="Genomic_DNA"/>
</dbReference>
<keyword evidence="2" id="KW-1185">Reference proteome</keyword>
<evidence type="ECO:0000313" key="2">
    <source>
        <dbReference type="Proteomes" id="UP000257109"/>
    </source>
</evidence>
<proteinExistence type="predicted"/>
<evidence type="ECO:0000313" key="1">
    <source>
        <dbReference type="EMBL" id="RDX96321.1"/>
    </source>
</evidence>
<dbReference type="PANTHER" id="PTHR32108">
    <property type="entry name" value="DNA-DIRECTED RNA POLYMERASE SUBUNIT ALPHA"/>
    <property type="match status" value="1"/>
</dbReference>
<organism evidence="1 2">
    <name type="scientific">Mucuna pruriens</name>
    <name type="common">Velvet bean</name>
    <name type="synonym">Dolichos pruriens</name>
    <dbReference type="NCBI Taxonomy" id="157652"/>
    <lineage>
        <taxon>Eukaryota</taxon>
        <taxon>Viridiplantae</taxon>
        <taxon>Streptophyta</taxon>
        <taxon>Embryophyta</taxon>
        <taxon>Tracheophyta</taxon>
        <taxon>Spermatophyta</taxon>
        <taxon>Magnoliopsida</taxon>
        <taxon>eudicotyledons</taxon>
        <taxon>Gunneridae</taxon>
        <taxon>Pentapetalae</taxon>
        <taxon>rosids</taxon>
        <taxon>fabids</taxon>
        <taxon>Fabales</taxon>
        <taxon>Fabaceae</taxon>
        <taxon>Papilionoideae</taxon>
        <taxon>50 kb inversion clade</taxon>
        <taxon>NPAAA clade</taxon>
        <taxon>indigoferoid/millettioid clade</taxon>
        <taxon>Phaseoleae</taxon>
        <taxon>Mucuna</taxon>
    </lineage>
</organism>
<sequence>MKKERETIKKYTNQWKVATQVQPSFLKREIVTMFIDTLQTPFYDRMIKNVLSKFSNLVIIGEGVKMGVRNGKITQVVVTNTNKPSIAAYKRKRTYDPNAKCEYHANAISYITERCWRLKHKVQELIDGGWLSFKENDPNIGNNPLLDHEGTNIIERMS</sequence>
<dbReference type="PANTHER" id="PTHR32108:SF9">
    <property type="entry name" value="REVERSE TRANSCRIPTASE RNASE H-LIKE DOMAIN-CONTAINING PROTEIN"/>
    <property type="match status" value="1"/>
</dbReference>
<accession>A0A371H0M7</accession>
<comment type="caution">
    <text evidence="1">The sequence shown here is derived from an EMBL/GenBank/DDBJ whole genome shotgun (WGS) entry which is preliminary data.</text>
</comment>
<protein>
    <submittedName>
        <fullName evidence="1">Uncharacterized protein</fullName>
    </submittedName>
</protein>
<dbReference type="Proteomes" id="UP000257109">
    <property type="component" value="Unassembled WGS sequence"/>
</dbReference>
<feature type="non-terminal residue" evidence="1">
    <location>
        <position position="1"/>
    </location>
</feature>
<gene>
    <name evidence="1" type="ORF">CR513_21039</name>
</gene>
<reference evidence="1" key="1">
    <citation type="submission" date="2018-05" db="EMBL/GenBank/DDBJ databases">
        <title>Draft genome of Mucuna pruriens seed.</title>
        <authorList>
            <person name="Nnadi N.E."/>
            <person name="Vos R."/>
            <person name="Hasami M.H."/>
            <person name="Devisetty U.K."/>
            <person name="Aguiy J.C."/>
        </authorList>
    </citation>
    <scope>NUCLEOTIDE SEQUENCE [LARGE SCALE GENOMIC DNA]</scope>
    <source>
        <strain evidence="1">JCA_2017</strain>
    </source>
</reference>
<dbReference type="AlphaFoldDB" id="A0A371H0M7"/>
<name>A0A371H0M7_MUCPR</name>